<keyword evidence="1" id="KW-0812">Transmembrane</keyword>
<dbReference type="Proteomes" id="UP000499080">
    <property type="component" value="Unassembled WGS sequence"/>
</dbReference>
<gene>
    <name evidence="2" type="ORF">AVEN_117440_1</name>
</gene>
<keyword evidence="3" id="KW-1185">Reference proteome</keyword>
<organism evidence="2 3">
    <name type="scientific">Araneus ventricosus</name>
    <name type="common">Orbweaver spider</name>
    <name type="synonym">Epeira ventricosa</name>
    <dbReference type="NCBI Taxonomy" id="182803"/>
    <lineage>
        <taxon>Eukaryota</taxon>
        <taxon>Metazoa</taxon>
        <taxon>Ecdysozoa</taxon>
        <taxon>Arthropoda</taxon>
        <taxon>Chelicerata</taxon>
        <taxon>Arachnida</taxon>
        <taxon>Araneae</taxon>
        <taxon>Araneomorphae</taxon>
        <taxon>Entelegynae</taxon>
        <taxon>Araneoidea</taxon>
        <taxon>Araneidae</taxon>
        <taxon>Araneus</taxon>
    </lineage>
</organism>
<dbReference type="EMBL" id="BGPR01072734">
    <property type="protein sequence ID" value="GBO45573.1"/>
    <property type="molecule type" value="Genomic_DNA"/>
</dbReference>
<keyword evidence="1" id="KW-0472">Membrane</keyword>
<dbReference type="AlphaFoldDB" id="A0A4Y2X7J8"/>
<accession>A0A4Y2X7J8</accession>
<name>A0A4Y2X7J8_ARAVE</name>
<feature type="transmembrane region" description="Helical" evidence="1">
    <location>
        <begin position="66"/>
        <end position="88"/>
    </location>
</feature>
<keyword evidence="1" id="KW-1133">Transmembrane helix</keyword>
<proteinExistence type="predicted"/>
<evidence type="ECO:0000313" key="2">
    <source>
        <dbReference type="EMBL" id="GBO45573.1"/>
    </source>
</evidence>
<reference evidence="2 3" key="1">
    <citation type="journal article" date="2019" name="Sci. Rep.">
        <title>Orb-weaving spider Araneus ventricosus genome elucidates the spidroin gene catalogue.</title>
        <authorList>
            <person name="Kono N."/>
            <person name="Nakamura H."/>
            <person name="Ohtoshi R."/>
            <person name="Moran D.A.P."/>
            <person name="Shinohara A."/>
            <person name="Yoshida Y."/>
            <person name="Fujiwara M."/>
            <person name="Mori M."/>
            <person name="Tomita M."/>
            <person name="Arakawa K."/>
        </authorList>
    </citation>
    <scope>NUCLEOTIDE SEQUENCE [LARGE SCALE GENOMIC DNA]</scope>
</reference>
<comment type="caution">
    <text evidence="2">The sequence shown here is derived from an EMBL/GenBank/DDBJ whole genome shotgun (WGS) entry which is preliminary data.</text>
</comment>
<evidence type="ECO:0000256" key="1">
    <source>
        <dbReference type="SAM" id="Phobius"/>
    </source>
</evidence>
<protein>
    <submittedName>
        <fullName evidence="2">Uncharacterized protein</fullName>
    </submittedName>
</protein>
<evidence type="ECO:0000313" key="3">
    <source>
        <dbReference type="Proteomes" id="UP000499080"/>
    </source>
</evidence>
<sequence>MGGVLSICLSHVHPTGSVAVMASGMGRGVLSIRLSHVHPTGSVAVMASGMGRRSVYSFVPCPSYRLVAVMASSATGHGAAFCLFVLYVKTTNKKTKNELEN</sequence>